<gene>
    <name evidence="1" type="ORF">NQ176_g1065</name>
</gene>
<dbReference type="EMBL" id="JANJQO010000051">
    <property type="protein sequence ID" value="KAJ2982934.1"/>
    <property type="molecule type" value="Genomic_DNA"/>
</dbReference>
<organism evidence="1 2">
    <name type="scientific">Zarea fungicola</name>
    <dbReference type="NCBI Taxonomy" id="93591"/>
    <lineage>
        <taxon>Eukaryota</taxon>
        <taxon>Fungi</taxon>
        <taxon>Dikarya</taxon>
        <taxon>Ascomycota</taxon>
        <taxon>Pezizomycotina</taxon>
        <taxon>Sordariomycetes</taxon>
        <taxon>Hypocreomycetidae</taxon>
        <taxon>Hypocreales</taxon>
        <taxon>Cordycipitaceae</taxon>
        <taxon>Zarea</taxon>
    </lineage>
</organism>
<sequence length="346" mass="36202">MDDSNVAAVNRAAVYNKPGTISTKIVELEIPEPGPGEVLLRLSYSGVCHSDLAVMLGSWPEFPDPVTPDQVGGHEGVGRIVKFGPGNTSALKTGQRVGVKWIHSICGSCEPCLAGYDGICFNQKISGLYTPGTFQQYIVAPANYVTPIPDGVEDAVAAPMLCAGVTTYAALKRSNTRGGNWVVIMGAGGGLGNVAVQLAKGAFALRTIGIDMSSKRDFVMRSGAEAFVAVDAERSVTEQVLELTGGLGAHAVLVLTASDAAYANSIHLLRFGGTLVCVGIPSGEHTPIKSASAQLIVANALRIVGVSVGNRQEAIECLEFAARNIVTSTVEIRRMEDLTQASFQCP</sequence>
<evidence type="ECO:0000313" key="2">
    <source>
        <dbReference type="Proteomes" id="UP001143910"/>
    </source>
</evidence>
<accession>A0ACC1NV51</accession>
<comment type="caution">
    <text evidence="1">The sequence shown here is derived from an EMBL/GenBank/DDBJ whole genome shotgun (WGS) entry which is preliminary data.</text>
</comment>
<dbReference type="Proteomes" id="UP001143910">
    <property type="component" value="Unassembled WGS sequence"/>
</dbReference>
<reference evidence="1" key="1">
    <citation type="submission" date="2022-08" db="EMBL/GenBank/DDBJ databases">
        <title>Genome Sequence of Lecanicillium fungicola.</title>
        <authorList>
            <person name="Buettner E."/>
        </authorList>
    </citation>
    <scope>NUCLEOTIDE SEQUENCE</scope>
    <source>
        <strain evidence="1">Babe33</strain>
    </source>
</reference>
<protein>
    <submittedName>
        <fullName evidence="1">Uncharacterized protein</fullName>
    </submittedName>
</protein>
<name>A0ACC1NV51_9HYPO</name>
<keyword evidence="2" id="KW-1185">Reference proteome</keyword>
<proteinExistence type="predicted"/>
<evidence type="ECO:0000313" key="1">
    <source>
        <dbReference type="EMBL" id="KAJ2982934.1"/>
    </source>
</evidence>